<sequence>MNFYPESKDDILYKSEFITTKSENKIEECLKDLNAEESPIGIIGLHSCADLTVTSIRIFLQMERVRKLIVMPCCYHKLKMSDGKFENFPLSTKLQKNYCGDFLNRPFLRLACQETASRWCVMSNEDHINHGINMFQRAALEVLLEKGGTFKKNKMSKISRDITESYKIECENIENLKNEYTMMLENFGSSEFVAEILTCLQATIQRVCENLVLNDRIVFMREVAIERNIPLNVSLRKIVDDTLSPRCFAFIAQKI</sequence>
<evidence type="ECO:0000259" key="1">
    <source>
        <dbReference type="Pfam" id="PF13679"/>
    </source>
</evidence>
<dbReference type="InterPro" id="IPR025714">
    <property type="entry name" value="Methyltranfer_dom"/>
</dbReference>
<dbReference type="EMBL" id="CAQQ02130315">
    <property type="status" value="NOT_ANNOTATED_CDS"/>
    <property type="molecule type" value="Genomic_DNA"/>
</dbReference>
<dbReference type="Proteomes" id="UP000015102">
    <property type="component" value="Unassembled WGS sequence"/>
</dbReference>
<evidence type="ECO:0000313" key="2">
    <source>
        <dbReference type="EnsemblMetazoa" id="MESCA006540-PA"/>
    </source>
</evidence>
<organism evidence="2 3">
    <name type="scientific">Megaselia scalaris</name>
    <name type="common">Humpbacked fly</name>
    <name type="synonym">Phora scalaris</name>
    <dbReference type="NCBI Taxonomy" id="36166"/>
    <lineage>
        <taxon>Eukaryota</taxon>
        <taxon>Metazoa</taxon>
        <taxon>Ecdysozoa</taxon>
        <taxon>Arthropoda</taxon>
        <taxon>Hexapoda</taxon>
        <taxon>Insecta</taxon>
        <taxon>Pterygota</taxon>
        <taxon>Neoptera</taxon>
        <taxon>Endopterygota</taxon>
        <taxon>Diptera</taxon>
        <taxon>Brachycera</taxon>
        <taxon>Muscomorpha</taxon>
        <taxon>Platypezoidea</taxon>
        <taxon>Phoridae</taxon>
        <taxon>Megaseliini</taxon>
        <taxon>Megaselia</taxon>
    </lineage>
</organism>
<reference evidence="3" key="1">
    <citation type="submission" date="2013-02" db="EMBL/GenBank/DDBJ databases">
        <authorList>
            <person name="Hughes D."/>
        </authorList>
    </citation>
    <scope>NUCLEOTIDE SEQUENCE</scope>
    <source>
        <strain>Durham</strain>
        <strain evidence="3">NC isolate 2 -- Noor lab</strain>
    </source>
</reference>
<dbReference type="PANTHER" id="PTHR12496:SF0">
    <property type="entry name" value="METHYLTRANSFERASE DOMAIN-CONTAINING PROTEIN"/>
    <property type="match status" value="1"/>
</dbReference>
<dbReference type="Pfam" id="PF13679">
    <property type="entry name" value="Methyltransf_32"/>
    <property type="match status" value="1"/>
</dbReference>
<dbReference type="InterPro" id="IPR052220">
    <property type="entry name" value="METTL25"/>
</dbReference>
<dbReference type="OMA" id="HINHGIN"/>
<dbReference type="HOGENOM" id="CLU_1091046_0_0_1"/>
<dbReference type="PANTHER" id="PTHR12496">
    <property type="entry name" value="CGI-41 METHYLTRANSFERASE"/>
    <property type="match status" value="1"/>
</dbReference>
<accession>T1GS90</accession>
<protein>
    <recommendedName>
        <fullName evidence="1">Methyltransferase domain-containing protein</fullName>
    </recommendedName>
</protein>
<proteinExistence type="predicted"/>
<keyword evidence="3" id="KW-1185">Reference proteome</keyword>
<evidence type="ECO:0000313" key="3">
    <source>
        <dbReference type="Proteomes" id="UP000015102"/>
    </source>
</evidence>
<dbReference type="STRING" id="36166.T1GS90"/>
<reference evidence="2" key="2">
    <citation type="submission" date="2015-06" db="UniProtKB">
        <authorList>
            <consortium name="EnsemblMetazoa"/>
        </authorList>
    </citation>
    <scope>IDENTIFICATION</scope>
</reference>
<name>T1GS90_MEGSC</name>
<dbReference type="AlphaFoldDB" id="T1GS90"/>
<feature type="domain" description="Methyltransferase" evidence="1">
    <location>
        <begin position="21"/>
        <end position="79"/>
    </location>
</feature>
<dbReference type="EnsemblMetazoa" id="MESCA006540-RA">
    <property type="protein sequence ID" value="MESCA006540-PA"/>
    <property type="gene ID" value="MESCA006540"/>
</dbReference>